<name>A0A8T9CHY1_9HELO</name>
<evidence type="ECO:0000256" key="8">
    <source>
        <dbReference type="SAM" id="MobiDB-lite"/>
    </source>
</evidence>
<evidence type="ECO:0000256" key="9">
    <source>
        <dbReference type="SAM" id="SignalP"/>
    </source>
</evidence>
<dbReference type="PROSITE" id="PS51760">
    <property type="entry name" value="GH10_2"/>
    <property type="match status" value="1"/>
</dbReference>
<dbReference type="GO" id="GO:0030248">
    <property type="term" value="F:cellulose binding"/>
    <property type="evidence" value="ECO:0007669"/>
    <property type="project" value="InterPro"/>
</dbReference>
<feature type="signal peptide" evidence="9">
    <location>
        <begin position="1"/>
        <end position="22"/>
    </location>
</feature>
<gene>
    <name evidence="12" type="primary">XYNA</name>
    <name evidence="12" type="ORF">LSUE1_G002192</name>
</gene>
<evidence type="ECO:0000256" key="6">
    <source>
        <dbReference type="ARBA" id="ARBA00023326"/>
    </source>
</evidence>
<dbReference type="InterPro" id="IPR044846">
    <property type="entry name" value="GH10"/>
</dbReference>
<evidence type="ECO:0000256" key="7">
    <source>
        <dbReference type="RuleBase" id="RU361174"/>
    </source>
</evidence>
<evidence type="ECO:0000313" key="12">
    <source>
        <dbReference type="EMBL" id="TVY84127.1"/>
    </source>
</evidence>
<proteinExistence type="inferred from homology"/>
<dbReference type="Proteomes" id="UP000469558">
    <property type="component" value="Unassembled WGS sequence"/>
</dbReference>
<dbReference type="GO" id="GO:0005576">
    <property type="term" value="C:extracellular region"/>
    <property type="evidence" value="ECO:0007669"/>
    <property type="project" value="InterPro"/>
</dbReference>
<dbReference type="Pfam" id="PF00331">
    <property type="entry name" value="Glyco_hydro_10"/>
    <property type="match status" value="1"/>
</dbReference>
<dbReference type="InterPro" id="IPR017853">
    <property type="entry name" value="GH"/>
</dbReference>
<evidence type="ECO:0000256" key="3">
    <source>
        <dbReference type="ARBA" id="ARBA00022801"/>
    </source>
</evidence>
<evidence type="ECO:0000313" key="13">
    <source>
        <dbReference type="Proteomes" id="UP000469558"/>
    </source>
</evidence>
<keyword evidence="2 9" id="KW-0732">Signal</keyword>
<dbReference type="EC" id="3.2.1.8" evidence="7"/>
<accession>A0A8T9CHY1</accession>
<keyword evidence="4 7" id="KW-0119">Carbohydrate metabolism</keyword>
<evidence type="ECO:0000259" key="10">
    <source>
        <dbReference type="PROSITE" id="PS51164"/>
    </source>
</evidence>
<feature type="chain" id="PRO_5035901818" description="Beta-xylanase" evidence="9">
    <location>
        <begin position="23"/>
        <end position="411"/>
    </location>
</feature>
<dbReference type="PROSITE" id="PS51164">
    <property type="entry name" value="CBM1_2"/>
    <property type="match status" value="1"/>
</dbReference>
<evidence type="ECO:0000256" key="2">
    <source>
        <dbReference type="ARBA" id="ARBA00022729"/>
    </source>
</evidence>
<keyword evidence="13" id="KW-1185">Reference proteome</keyword>
<evidence type="ECO:0000256" key="4">
    <source>
        <dbReference type="ARBA" id="ARBA00023277"/>
    </source>
</evidence>
<dbReference type="SMART" id="SM00633">
    <property type="entry name" value="Glyco_10"/>
    <property type="match status" value="1"/>
</dbReference>
<feature type="region of interest" description="Disordered" evidence="8">
    <location>
        <begin position="64"/>
        <end position="114"/>
    </location>
</feature>
<evidence type="ECO:0000256" key="1">
    <source>
        <dbReference type="ARBA" id="ARBA00007495"/>
    </source>
</evidence>
<feature type="domain" description="CBM1" evidence="10">
    <location>
        <begin position="22"/>
        <end position="58"/>
    </location>
</feature>
<feature type="compositionally biased region" description="Low complexity" evidence="8">
    <location>
        <begin position="79"/>
        <end position="106"/>
    </location>
</feature>
<dbReference type="GO" id="GO:0031176">
    <property type="term" value="F:endo-1,4-beta-xylanase activity"/>
    <property type="evidence" value="ECO:0007669"/>
    <property type="project" value="UniProtKB-EC"/>
</dbReference>
<dbReference type="AlphaFoldDB" id="A0A8T9CHY1"/>
<dbReference type="PANTHER" id="PTHR31490:SF76">
    <property type="entry name" value="ENDO-1,4-BETA-XYLANASE C"/>
    <property type="match status" value="1"/>
</dbReference>
<dbReference type="EMBL" id="QGMK01000114">
    <property type="protein sequence ID" value="TVY84127.1"/>
    <property type="molecule type" value="Genomic_DNA"/>
</dbReference>
<dbReference type="PANTHER" id="PTHR31490">
    <property type="entry name" value="GLYCOSYL HYDROLASE"/>
    <property type="match status" value="1"/>
</dbReference>
<keyword evidence="6 7" id="KW-0624">Polysaccharide degradation</keyword>
<keyword evidence="5 7" id="KW-0326">Glycosidase</keyword>
<dbReference type="InterPro" id="IPR000254">
    <property type="entry name" value="CBD"/>
</dbReference>
<evidence type="ECO:0000256" key="5">
    <source>
        <dbReference type="ARBA" id="ARBA00023295"/>
    </source>
</evidence>
<dbReference type="Pfam" id="PF00734">
    <property type="entry name" value="CBM_1"/>
    <property type="match status" value="1"/>
</dbReference>
<organism evidence="12 13">
    <name type="scientific">Lachnellula suecica</name>
    <dbReference type="NCBI Taxonomy" id="602035"/>
    <lineage>
        <taxon>Eukaryota</taxon>
        <taxon>Fungi</taxon>
        <taxon>Dikarya</taxon>
        <taxon>Ascomycota</taxon>
        <taxon>Pezizomycotina</taxon>
        <taxon>Leotiomycetes</taxon>
        <taxon>Helotiales</taxon>
        <taxon>Lachnaceae</taxon>
        <taxon>Lachnellula</taxon>
    </lineage>
</organism>
<dbReference type="Gene3D" id="3.20.20.80">
    <property type="entry name" value="Glycosidases"/>
    <property type="match status" value="1"/>
</dbReference>
<keyword evidence="3 7" id="KW-0378">Hydrolase</keyword>
<dbReference type="OrthoDB" id="3055998at2759"/>
<comment type="similarity">
    <text evidence="1 7">Belongs to the glycosyl hydrolase 10 (cellulase F) family.</text>
</comment>
<dbReference type="PROSITE" id="PS00562">
    <property type="entry name" value="CBM1_1"/>
    <property type="match status" value="1"/>
</dbReference>
<dbReference type="GO" id="GO:0000272">
    <property type="term" value="P:polysaccharide catabolic process"/>
    <property type="evidence" value="ECO:0007669"/>
    <property type="project" value="UniProtKB-KW"/>
</dbReference>
<reference evidence="12 13" key="1">
    <citation type="submission" date="2018-05" db="EMBL/GenBank/DDBJ databases">
        <title>Genome sequencing and assembly of the regulated plant pathogen Lachnellula willkommii and related sister species for the development of diagnostic species identification markers.</title>
        <authorList>
            <person name="Giroux E."/>
            <person name="Bilodeau G."/>
        </authorList>
    </citation>
    <scope>NUCLEOTIDE SEQUENCE [LARGE SCALE GENOMIC DNA]</scope>
    <source>
        <strain evidence="12 13">CBS 268.59</strain>
    </source>
</reference>
<dbReference type="InterPro" id="IPR035971">
    <property type="entry name" value="CBD_sf"/>
</dbReference>
<dbReference type="SUPFAM" id="SSF51445">
    <property type="entry name" value="(Trans)glycosidases"/>
    <property type="match status" value="1"/>
</dbReference>
<dbReference type="PRINTS" id="PR00134">
    <property type="entry name" value="GLHYDRLASE10"/>
</dbReference>
<evidence type="ECO:0000259" key="11">
    <source>
        <dbReference type="PROSITE" id="PS51760"/>
    </source>
</evidence>
<sequence>MLTIRNIAAAAAVLGFIDGATAQGAAYAQCGGVQWSGSTTCVSGYTCTYTNDYYSQCLPGTGSGGSGTTTTPAAPPPSTTLSTSTIVASSTTGSSTSTSTPSSGQGSSTGGANSIDVKFRAKGKKYFGVATDQGRLTTGSNAAIIQADFGQVTPENSMKWDTTEASQNTFNFAGADYLVNWASTNGKLIRGHTLCWYSQLPSWVSSISSAATLTAVLQKHISTEMGRYKGQIYGWDVVNEMFNEDGSLRSDVWSNVLGEDFVSIAFAAAKAADPNAKLYINDYNLDSATYAKVTTGMVAHVKKWLAAGIPIDGIGSQSHLSAGQSSGTAGALAALAASGVSEVAVTELDIINAAASDYVAVVNACLNVPKCVGITVWGVRDPDSWRASNNPLLFDASYNPKAAYTAILNAL</sequence>
<feature type="domain" description="GH10" evidence="11">
    <location>
        <begin position="130"/>
        <end position="410"/>
    </location>
</feature>
<dbReference type="InterPro" id="IPR001000">
    <property type="entry name" value="GH10_dom"/>
</dbReference>
<protein>
    <recommendedName>
        <fullName evidence="7">Beta-xylanase</fullName>
        <ecNumber evidence="7">3.2.1.8</ecNumber>
    </recommendedName>
</protein>
<dbReference type="SUPFAM" id="SSF57180">
    <property type="entry name" value="Cellulose-binding domain"/>
    <property type="match status" value="1"/>
</dbReference>
<comment type="catalytic activity">
    <reaction evidence="7">
        <text>Endohydrolysis of (1-&gt;4)-beta-D-xylosidic linkages in xylans.</text>
        <dbReference type="EC" id="3.2.1.8"/>
    </reaction>
</comment>
<dbReference type="SMART" id="SM00236">
    <property type="entry name" value="fCBD"/>
    <property type="match status" value="1"/>
</dbReference>
<comment type="caution">
    <text evidence="12">The sequence shown here is derived from an EMBL/GenBank/DDBJ whole genome shotgun (WGS) entry which is preliminary data.</text>
</comment>